<keyword evidence="2 7" id="KW-0158">Chromosome</keyword>
<comment type="subcellular location">
    <subcellularLocation>
        <location evidence="7">Nucleus</location>
    </subcellularLocation>
    <subcellularLocation>
        <location evidence="7">Chromosome</location>
        <location evidence="7">Centromere</location>
        <location evidence="7">Kinetochore</location>
    </subcellularLocation>
</comment>
<evidence type="ECO:0000256" key="2">
    <source>
        <dbReference type="ARBA" id="ARBA00022454"/>
    </source>
</evidence>
<evidence type="ECO:0000256" key="5">
    <source>
        <dbReference type="ARBA" id="ARBA00023242"/>
    </source>
</evidence>
<comment type="similarity">
    <text evidence="1 7">Belongs to the KRE28 family.</text>
</comment>
<protein>
    <recommendedName>
        <fullName evidence="7">Spindle pole body component KRE28</fullName>
    </recommendedName>
</protein>
<evidence type="ECO:0000256" key="3">
    <source>
        <dbReference type="ARBA" id="ARBA00022838"/>
    </source>
</evidence>
<evidence type="ECO:0000256" key="6">
    <source>
        <dbReference type="ARBA" id="ARBA00023328"/>
    </source>
</evidence>
<keyword evidence="5 7" id="KW-0539">Nucleus</keyword>
<name>A0ABR4NTP7_9SACH</name>
<evidence type="ECO:0000313" key="9">
    <source>
        <dbReference type="Proteomes" id="UP001623330"/>
    </source>
</evidence>
<evidence type="ECO:0000256" key="7">
    <source>
        <dbReference type="RuleBase" id="RU362143"/>
    </source>
</evidence>
<evidence type="ECO:0000256" key="4">
    <source>
        <dbReference type="ARBA" id="ARBA00023054"/>
    </source>
</evidence>
<keyword evidence="9" id="KW-1185">Reference proteome</keyword>
<accession>A0ABR4NTP7</accession>
<dbReference type="InterPro" id="IPR031361">
    <property type="entry name" value="Kre28"/>
</dbReference>
<dbReference type="EMBL" id="JBEVYD010000005">
    <property type="protein sequence ID" value="KAL3232105.1"/>
    <property type="molecule type" value="Genomic_DNA"/>
</dbReference>
<sequence>MQFEEQLSVLQEAVTSSSERVLAIQEERANSTLKEIDQSIRKLVGDVGYLEVDGEFEVDPRELKGKSVELDSLLEFLKQLYWKQETLDLFLKYTVASNVEDIVKSEDSPEYISLESEVSHLQREMLSRNGTIKGISEAIEHTSQQIAERQDKINEVYLDTSNELSSCWDLLDELKDLQEDKNNKQKVEENGEEDEDIKNVKECYKEWESIENLTKLHNNLQFQVEEISSVRNTMETSEKESSIEKLQELQYLIDLWKKRIFFTISDKVSDLLLFPYSRKVQMKIANAYTLILQFDAKKTHDGKTTVNDIEIYEQSGPSIVPMTAIQNSCKKKYRGHSDILLIIQDIVETLSQQK</sequence>
<keyword evidence="6 7" id="KW-0137">Centromere</keyword>
<evidence type="ECO:0000256" key="1">
    <source>
        <dbReference type="ARBA" id="ARBA00006965"/>
    </source>
</evidence>
<proteinExistence type="inferred from homology"/>
<dbReference type="Pfam" id="PF17097">
    <property type="entry name" value="Kre28"/>
    <property type="match status" value="1"/>
</dbReference>
<gene>
    <name evidence="7" type="primary">KRE28</name>
    <name evidence="8" type="ORF">RNJ44_04021</name>
</gene>
<keyword evidence="3 7" id="KW-0995">Kinetochore</keyword>
<organism evidence="8 9">
    <name type="scientific">Nakaseomyces bracarensis</name>
    <dbReference type="NCBI Taxonomy" id="273131"/>
    <lineage>
        <taxon>Eukaryota</taxon>
        <taxon>Fungi</taxon>
        <taxon>Dikarya</taxon>
        <taxon>Ascomycota</taxon>
        <taxon>Saccharomycotina</taxon>
        <taxon>Saccharomycetes</taxon>
        <taxon>Saccharomycetales</taxon>
        <taxon>Saccharomycetaceae</taxon>
        <taxon>Nakaseomyces</taxon>
    </lineage>
</organism>
<dbReference type="Proteomes" id="UP001623330">
    <property type="component" value="Unassembled WGS sequence"/>
</dbReference>
<reference evidence="8 9" key="1">
    <citation type="submission" date="2024-05" db="EMBL/GenBank/DDBJ databases">
        <title>Long read based assembly of the Candida bracarensis genome reveals expanded adhesin content.</title>
        <authorList>
            <person name="Marcet-Houben M."/>
            <person name="Ksiezopolska E."/>
            <person name="Gabaldon T."/>
        </authorList>
    </citation>
    <scope>NUCLEOTIDE SEQUENCE [LARGE SCALE GENOMIC DNA]</scope>
    <source>
        <strain evidence="8 9">CBM6</strain>
    </source>
</reference>
<comment type="caution">
    <text evidence="8">The sequence shown here is derived from an EMBL/GenBank/DDBJ whole genome shotgun (WGS) entry which is preliminary data.</text>
</comment>
<keyword evidence="4" id="KW-0175">Coiled coil</keyword>
<comment type="function">
    <text evidence="7">Acts as a component of the outer kinetochore KNL1 complex that facilitates microtubule-kinetochore interactions and the spindle assembly checkpoint. Kinetochores, consisting of a centromere-associated inner segment and a microtubule-contacting outer segment, play a crucial role in chromosome segregation by mediating the physical connection between centromeric DNA and spindle microtubules. The outer kinetochore is made up of the ten-subunit KMN network, comprising the MIS12, NDC80 and KNL1 complexes, and auxiliary microtubule-associated components; together they connect the outer kinetochore with the inner kinetochore, bind microtubules, and mediate interactions with mitotic checkpoint proteins that delay anaphase until chromosomes are bioriented on the spindle.</text>
</comment>
<evidence type="ECO:0000313" key="8">
    <source>
        <dbReference type="EMBL" id="KAL3232105.1"/>
    </source>
</evidence>